<dbReference type="EMBL" id="JBHMAJ010000006">
    <property type="protein sequence ID" value="MFB9824335.1"/>
    <property type="molecule type" value="Genomic_DNA"/>
</dbReference>
<keyword evidence="10" id="KW-1185">Reference proteome</keyword>
<accession>A0ABD5MP42</accession>
<evidence type="ECO:0000256" key="4">
    <source>
        <dbReference type="ARBA" id="ARBA00048988"/>
    </source>
</evidence>
<feature type="domain" description="Winged helix" evidence="8">
    <location>
        <begin position="499"/>
        <end position="614"/>
    </location>
</feature>
<evidence type="ECO:0000256" key="6">
    <source>
        <dbReference type="SAM" id="MobiDB-lite"/>
    </source>
</evidence>
<dbReference type="InterPro" id="IPR008571">
    <property type="entry name" value="HerA-like"/>
</dbReference>
<dbReference type="RefSeq" id="WP_222922534.1">
    <property type="nucleotide sequence ID" value="NZ_CP082286.1"/>
</dbReference>
<reference evidence="9" key="1">
    <citation type="submission" date="2024-09" db="EMBL/GenBank/DDBJ databases">
        <authorList>
            <person name="Sun Q."/>
        </authorList>
    </citation>
    <scope>NUCLEOTIDE SEQUENCE [LARGE SCALE GENOMIC DNA]</scope>
    <source>
        <strain evidence="9">JCM 31273</strain>
    </source>
</reference>
<dbReference type="InterPro" id="IPR002789">
    <property type="entry name" value="HerA_central"/>
</dbReference>
<dbReference type="Proteomes" id="UP001589595">
    <property type="component" value="Unassembled WGS sequence"/>
</dbReference>
<dbReference type="AlphaFoldDB" id="A0ABD5MP42"/>
<dbReference type="InterPro" id="IPR058885">
    <property type="entry name" value="WHD_halobact"/>
</dbReference>
<comment type="similarity">
    <text evidence="1">Belongs to the HerA family.</text>
</comment>
<evidence type="ECO:0000259" key="7">
    <source>
        <dbReference type="Pfam" id="PF01935"/>
    </source>
</evidence>
<sequence>MSDETITVADVSDGTGGESELSAGTPISLPVVEILTGRGFITGKSGSGKSNTASVVIEKLLENSFPVLIVDSDGEYYGLKEEFEILHVGADEECDIQVSSEHAGKIASLALEDNVPIILDVSGYLDEDEASELIRETARQLFAKEKKLKKPFLMLVEECHEYIPEGAGMDKTGKTLIKIGKRGRKHGLGIVGISQRPADVKKDFITQCDWLCWHRLTWDNDTKVVSRILGSDYGEAIEDMDDGEAFLMTDWAESIRRVQFHRKQTFDAGATPGLDDFERPDLKSVSGDLVSELQTITDERERTESELADLRQELDKKEQQITQLERELEEARDMSDMADTFAQALLQKADAPYRGGSGRNFGRGAGDAGPAPGGNGSAPEPQRRDGDAEFGGTPVEDQAELHDYEDPEAAAAPAAPAEADDGRRDRPASEQAGERTSDASDTAAGNGTAEATTGSDAAGDPADSPAGASDDRVASAVPPTDGVDISPARSRSGFDGVEDAAAFIDGDELRRREAVVAGFVRAVESLEEVTRGMLTAYRRAGRATPVEAHRAADGSGDRRYAYARNKVLRRAGFVEHRSRGEYAYALPELVRRVYGEHTDEQDLVEVIAEIEARAGLDPDVSP</sequence>
<evidence type="ECO:0000256" key="2">
    <source>
        <dbReference type="ARBA" id="ARBA00034617"/>
    </source>
</evidence>
<feature type="compositionally biased region" description="Low complexity" evidence="6">
    <location>
        <begin position="442"/>
        <end position="468"/>
    </location>
</feature>
<feature type="compositionally biased region" description="Gly residues" evidence="6">
    <location>
        <begin position="355"/>
        <end position="376"/>
    </location>
</feature>
<keyword evidence="9" id="KW-0347">Helicase</keyword>
<dbReference type="GeneID" id="67209827"/>
<name>A0ABD5MP42_9EURY</name>
<protein>
    <submittedName>
        <fullName evidence="9">Helicase HerA domain-containing protein</fullName>
    </submittedName>
</protein>
<comment type="catalytic activity">
    <reaction evidence="4">
        <text>ATP + H2O = ADP + phosphate + H(+)</text>
        <dbReference type="Rhea" id="RHEA:13065"/>
        <dbReference type="ChEBI" id="CHEBI:15377"/>
        <dbReference type="ChEBI" id="CHEBI:15378"/>
        <dbReference type="ChEBI" id="CHEBI:30616"/>
        <dbReference type="ChEBI" id="CHEBI:43474"/>
        <dbReference type="ChEBI" id="CHEBI:456216"/>
        <dbReference type="EC" id="5.6.2.4"/>
    </reaction>
</comment>
<evidence type="ECO:0000313" key="10">
    <source>
        <dbReference type="Proteomes" id="UP001589595"/>
    </source>
</evidence>
<dbReference type="SUPFAM" id="SSF52540">
    <property type="entry name" value="P-loop containing nucleoside triphosphate hydrolases"/>
    <property type="match status" value="1"/>
</dbReference>
<gene>
    <name evidence="9" type="ORF">ACFFOL_09175</name>
</gene>
<evidence type="ECO:0000256" key="3">
    <source>
        <dbReference type="ARBA" id="ARBA00048954"/>
    </source>
</evidence>
<feature type="domain" description="Helicase HerA central" evidence="7">
    <location>
        <begin position="23"/>
        <end position="149"/>
    </location>
</feature>
<feature type="compositionally biased region" description="Basic and acidic residues" evidence="6">
    <location>
        <begin position="420"/>
        <end position="438"/>
    </location>
</feature>
<comment type="caution">
    <text evidence="9">The sequence shown here is derived from an EMBL/GenBank/DDBJ whole genome shotgun (WGS) entry which is preliminary data.</text>
</comment>
<evidence type="ECO:0000256" key="5">
    <source>
        <dbReference type="SAM" id="Coils"/>
    </source>
</evidence>
<evidence type="ECO:0000259" key="8">
    <source>
        <dbReference type="Pfam" id="PF26491"/>
    </source>
</evidence>
<keyword evidence="9" id="KW-0067">ATP-binding</keyword>
<keyword evidence="9" id="KW-0378">Hydrolase</keyword>
<dbReference type="PANTHER" id="PTHR42957:SF1">
    <property type="entry name" value="HELICASE MJ1565-RELATED"/>
    <property type="match status" value="1"/>
</dbReference>
<comment type="catalytic activity">
    <reaction evidence="3">
        <text>ATP + H2O = ADP + phosphate + H(+)</text>
        <dbReference type="Rhea" id="RHEA:13065"/>
        <dbReference type="ChEBI" id="CHEBI:15377"/>
        <dbReference type="ChEBI" id="CHEBI:15378"/>
        <dbReference type="ChEBI" id="CHEBI:30616"/>
        <dbReference type="ChEBI" id="CHEBI:43474"/>
        <dbReference type="ChEBI" id="CHEBI:456216"/>
        <dbReference type="EC" id="5.6.2.3"/>
    </reaction>
</comment>
<dbReference type="PANTHER" id="PTHR42957">
    <property type="entry name" value="HELICASE MJ1565-RELATED"/>
    <property type="match status" value="1"/>
</dbReference>
<feature type="coiled-coil region" evidence="5">
    <location>
        <begin position="293"/>
        <end position="334"/>
    </location>
</feature>
<keyword evidence="9" id="KW-0547">Nucleotide-binding</keyword>
<dbReference type="Pfam" id="PF26491">
    <property type="entry name" value="WH_Halo"/>
    <property type="match status" value="1"/>
</dbReference>
<dbReference type="GO" id="GO:0043139">
    <property type="term" value="F:5'-3' DNA helicase activity"/>
    <property type="evidence" value="ECO:0007669"/>
    <property type="project" value="UniProtKB-EC"/>
</dbReference>
<organism evidence="9 10">
    <name type="scientific">Halobaculum roseum</name>
    <dbReference type="NCBI Taxonomy" id="2175149"/>
    <lineage>
        <taxon>Archaea</taxon>
        <taxon>Methanobacteriati</taxon>
        <taxon>Methanobacteriota</taxon>
        <taxon>Stenosarchaea group</taxon>
        <taxon>Halobacteria</taxon>
        <taxon>Halobacteriales</taxon>
        <taxon>Haloferacaceae</taxon>
        <taxon>Halobaculum</taxon>
    </lineage>
</organism>
<dbReference type="Pfam" id="PF01935">
    <property type="entry name" value="DUF87"/>
    <property type="match status" value="1"/>
</dbReference>
<evidence type="ECO:0000313" key="9">
    <source>
        <dbReference type="EMBL" id="MFB9824335.1"/>
    </source>
</evidence>
<dbReference type="Gene3D" id="3.40.50.300">
    <property type="entry name" value="P-loop containing nucleotide triphosphate hydrolases"/>
    <property type="match status" value="1"/>
</dbReference>
<dbReference type="InterPro" id="IPR027417">
    <property type="entry name" value="P-loop_NTPase"/>
</dbReference>
<dbReference type="GO" id="GO:0043138">
    <property type="term" value="F:3'-5' DNA helicase activity"/>
    <property type="evidence" value="ECO:0007669"/>
    <property type="project" value="UniProtKB-EC"/>
</dbReference>
<proteinExistence type="inferred from homology"/>
<evidence type="ECO:0000256" key="1">
    <source>
        <dbReference type="ARBA" id="ARBA00007816"/>
    </source>
</evidence>
<keyword evidence="5" id="KW-0175">Coiled coil</keyword>
<comment type="catalytic activity">
    <reaction evidence="2">
        <text>Couples ATP hydrolysis with the unwinding of duplex DNA by translocating in the 3'-5' direction.</text>
        <dbReference type="EC" id="5.6.2.4"/>
    </reaction>
</comment>
<feature type="region of interest" description="Disordered" evidence="6">
    <location>
        <begin position="352"/>
        <end position="497"/>
    </location>
</feature>
<feature type="region of interest" description="Disordered" evidence="6">
    <location>
        <begin position="1"/>
        <end position="24"/>
    </location>
</feature>